<dbReference type="SUPFAM" id="SSF53067">
    <property type="entry name" value="Actin-like ATPase domain"/>
    <property type="match status" value="2"/>
</dbReference>
<evidence type="ECO:0000256" key="2">
    <source>
        <dbReference type="ARBA" id="ARBA00022679"/>
    </source>
</evidence>
<dbReference type="Pfam" id="PF02782">
    <property type="entry name" value="FGGY_C"/>
    <property type="match status" value="1"/>
</dbReference>
<dbReference type="Proteomes" id="UP000254209">
    <property type="component" value="Unassembled WGS sequence"/>
</dbReference>
<dbReference type="RefSeq" id="WP_034291203.1">
    <property type="nucleotide sequence ID" value="NZ_CP091519.2"/>
</dbReference>
<dbReference type="GO" id="GO:0005737">
    <property type="term" value="C:cytoplasm"/>
    <property type="evidence" value="ECO:0007669"/>
    <property type="project" value="TreeGrafter"/>
</dbReference>
<dbReference type="NCBIfam" id="TIGR01315">
    <property type="entry name" value="5C_CHO_kinase"/>
    <property type="match status" value="1"/>
</dbReference>
<dbReference type="InterPro" id="IPR018484">
    <property type="entry name" value="FGGY_N"/>
</dbReference>
<dbReference type="InterPro" id="IPR000577">
    <property type="entry name" value="Carb_kinase_FGGY"/>
</dbReference>
<dbReference type="InterPro" id="IPR006003">
    <property type="entry name" value="FGGY_RbtK-like"/>
</dbReference>
<dbReference type="Gene3D" id="1.20.58.2240">
    <property type="match status" value="1"/>
</dbReference>
<gene>
    <name evidence="6" type="primary">araB</name>
    <name evidence="6" type="ORF">NCTC10283_02515</name>
</gene>
<evidence type="ECO:0000256" key="3">
    <source>
        <dbReference type="ARBA" id="ARBA00022777"/>
    </source>
</evidence>
<evidence type="ECO:0000313" key="6">
    <source>
        <dbReference type="EMBL" id="SSY80951.1"/>
    </source>
</evidence>
<dbReference type="InterPro" id="IPR043129">
    <property type="entry name" value="ATPase_NBD"/>
</dbReference>
<keyword evidence="7" id="KW-1185">Reference proteome</keyword>
<dbReference type="OrthoDB" id="9805576at2"/>
<dbReference type="PIRSF" id="PIRSF000538">
    <property type="entry name" value="GlpK"/>
    <property type="match status" value="1"/>
</dbReference>
<keyword evidence="2 6" id="KW-0808">Transferase</keyword>
<evidence type="ECO:0000313" key="7">
    <source>
        <dbReference type="Proteomes" id="UP000254209"/>
    </source>
</evidence>
<dbReference type="GO" id="GO:0019321">
    <property type="term" value="P:pentose metabolic process"/>
    <property type="evidence" value="ECO:0007669"/>
    <property type="project" value="TreeGrafter"/>
</dbReference>
<feature type="domain" description="Carbohydrate kinase FGGY N-terminal" evidence="4">
    <location>
        <begin position="3"/>
        <end position="260"/>
    </location>
</feature>
<dbReference type="Gene3D" id="3.30.420.40">
    <property type="match status" value="1"/>
</dbReference>
<comment type="similarity">
    <text evidence="1">Belongs to the FGGY kinase family.</text>
</comment>
<dbReference type="EC" id="2.7.1.16" evidence="6"/>
<protein>
    <submittedName>
        <fullName evidence="6">Ribulokinase</fullName>
        <ecNumber evidence="6">2.7.1.16</ecNumber>
    </submittedName>
</protein>
<dbReference type="CDD" id="cd07782">
    <property type="entry name" value="ASKHA_NBD_FGGY_D-RBK"/>
    <property type="match status" value="1"/>
</dbReference>
<proteinExistence type="inferred from homology"/>
<feature type="domain" description="Carbohydrate kinase FGGY C-terminal" evidence="5">
    <location>
        <begin position="274"/>
        <end position="479"/>
    </location>
</feature>
<organism evidence="6 7">
    <name type="scientific">Alysiella crassa</name>
    <dbReference type="NCBI Taxonomy" id="153491"/>
    <lineage>
        <taxon>Bacteria</taxon>
        <taxon>Pseudomonadati</taxon>
        <taxon>Pseudomonadota</taxon>
        <taxon>Betaproteobacteria</taxon>
        <taxon>Neisseriales</taxon>
        <taxon>Neisseriaceae</taxon>
        <taxon>Alysiella</taxon>
    </lineage>
</organism>
<evidence type="ECO:0000259" key="4">
    <source>
        <dbReference type="Pfam" id="PF00370"/>
    </source>
</evidence>
<dbReference type="GO" id="GO:0019150">
    <property type="term" value="F:D-ribulokinase activity"/>
    <property type="evidence" value="ECO:0007669"/>
    <property type="project" value="TreeGrafter"/>
</dbReference>
<dbReference type="AlphaFoldDB" id="A0A376BVS8"/>
<keyword evidence="3 6" id="KW-0418">Kinase</keyword>
<dbReference type="EMBL" id="UFSO01000003">
    <property type="protein sequence ID" value="SSY80951.1"/>
    <property type="molecule type" value="Genomic_DNA"/>
</dbReference>
<evidence type="ECO:0000256" key="1">
    <source>
        <dbReference type="ARBA" id="ARBA00009156"/>
    </source>
</evidence>
<sequence length="532" mass="56733">MKYLIGVDVGSGSVRAGLFDTTGNMLAHESRKIQVWRETGDIVEQSSNDIWQAVCHCVRQVVQLAKVQPENVAGLGFDATCSLVVLGENGAPLPVSSNNPERNIIVWMDHRATEQAERINSGNHAVLKYVGGRISPEMETPKILWLKENRPEIYQKTEQFFDLTDFLTWKATGDLARSVCTVTCKWTYLAHEKRWDAGYFRAIGLNELADENFVRIGQNIVDAGTALGKGLTAQAAQELGLPENTPVGAGLIDAHAGGIGTVGVAGGALASLGYVFGTSSCTMTTTREATFVDGVWGPYFSAMVPQMWLNEGGQSASGAAIDRLVAGHPAFQAACKLAEQANKPLPVYLADEVLARGTAAEAVVRAKDIHVVPEFLGNRAPFADPNARAVIAGLDMETDFAHLLKLYVAGLCGVAYGLRQIVDAQRAVGIDTQNIVVSGGAGSHDLVRQILADATGLPVIGTAASEPVLLGSAILGAVAGGVCDNVETAMAQLNSIAQTYSPNADLHDTHDKRYQAYQRLQAVAREVRDLNV</sequence>
<name>A0A376BVS8_9NEIS</name>
<dbReference type="GO" id="GO:0008741">
    <property type="term" value="F:ribulokinase activity"/>
    <property type="evidence" value="ECO:0007669"/>
    <property type="project" value="UniProtKB-EC"/>
</dbReference>
<dbReference type="Pfam" id="PF00370">
    <property type="entry name" value="FGGY_N"/>
    <property type="match status" value="1"/>
</dbReference>
<dbReference type="PANTHER" id="PTHR43435:SF4">
    <property type="entry name" value="FGGY CARBOHYDRATE KINASE DOMAIN-CONTAINING PROTEIN"/>
    <property type="match status" value="1"/>
</dbReference>
<dbReference type="InterPro" id="IPR018485">
    <property type="entry name" value="FGGY_C"/>
</dbReference>
<dbReference type="FunFam" id="3.30.420.40:FF:000101">
    <property type="entry name" value="FGGY carbohydrate kinase domain-containing protein"/>
    <property type="match status" value="1"/>
</dbReference>
<accession>A0A376BVS8</accession>
<dbReference type="PANTHER" id="PTHR43435">
    <property type="entry name" value="RIBULOKINASE"/>
    <property type="match status" value="1"/>
</dbReference>
<dbReference type="STRING" id="1120980.GCA_000745955_00433"/>
<reference evidence="6 7" key="1">
    <citation type="submission" date="2018-06" db="EMBL/GenBank/DDBJ databases">
        <authorList>
            <consortium name="Pathogen Informatics"/>
            <person name="Doyle S."/>
        </authorList>
    </citation>
    <scope>NUCLEOTIDE SEQUENCE [LARGE SCALE GENOMIC DNA]</scope>
    <source>
        <strain evidence="6 7">NCTC10283</strain>
    </source>
</reference>
<evidence type="ECO:0000259" key="5">
    <source>
        <dbReference type="Pfam" id="PF02782"/>
    </source>
</evidence>